<protein>
    <submittedName>
        <fullName evidence="1">Uncharacterized protein</fullName>
    </submittedName>
</protein>
<reference evidence="1 2" key="1">
    <citation type="submission" date="2014-12" db="EMBL/GenBank/DDBJ databases">
        <title>Genome assembly of Enhygromyxa salina DSM 15201.</title>
        <authorList>
            <person name="Sharma G."/>
            <person name="Subramanian S."/>
        </authorList>
    </citation>
    <scope>NUCLEOTIDE SEQUENCE [LARGE SCALE GENOMIC DNA]</scope>
    <source>
        <strain evidence="1 2">DSM 15201</strain>
    </source>
</reference>
<evidence type="ECO:0000313" key="1">
    <source>
        <dbReference type="EMBL" id="KIG14619.1"/>
    </source>
</evidence>
<dbReference type="InterPro" id="IPR023393">
    <property type="entry name" value="START-like_dom_sf"/>
</dbReference>
<gene>
    <name evidence="1" type="ORF">DB30_06498</name>
</gene>
<dbReference type="Gene3D" id="3.30.530.20">
    <property type="match status" value="1"/>
</dbReference>
<name>A0A0C1ZAH0_9BACT</name>
<accession>A0A0C1ZAH0</accession>
<proteinExistence type="predicted"/>
<dbReference type="RefSeq" id="WP_052553253.1">
    <property type="nucleotide sequence ID" value="NZ_JMCC02000069.1"/>
</dbReference>
<dbReference type="EMBL" id="JMCC02000069">
    <property type="protein sequence ID" value="KIG14619.1"/>
    <property type="molecule type" value="Genomic_DNA"/>
</dbReference>
<dbReference type="AlphaFoldDB" id="A0A0C1ZAH0"/>
<evidence type="ECO:0000313" key="2">
    <source>
        <dbReference type="Proteomes" id="UP000031599"/>
    </source>
</evidence>
<sequence length="76" mass="8141">MQEGLPPFLTSLRNDWEIEALDGGRCRVVGVAQFGVAAAGAPKQPQIEQQMSQALEGFGLAIQTTLEGEREPRTGS</sequence>
<comment type="caution">
    <text evidence="1">The sequence shown here is derived from an EMBL/GenBank/DDBJ whole genome shotgun (WGS) entry which is preliminary data.</text>
</comment>
<organism evidence="1 2">
    <name type="scientific">Enhygromyxa salina</name>
    <dbReference type="NCBI Taxonomy" id="215803"/>
    <lineage>
        <taxon>Bacteria</taxon>
        <taxon>Pseudomonadati</taxon>
        <taxon>Myxococcota</taxon>
        <taxon>Polyangia</taxon>
        <taxon>Nannocystales</taxon>
        <taxon>Nannocystaceae</taxon>
        <taxon>Enhygromyxa</taxon>
    </lineage>
</organism>
<dbReference type="Proteomes" id="UP000031599">
    <property type="component" value="Unassembled WGS sequence"/>
</dbReference>